<evidence type="ECO:0000256" key="9">
    <source>
        <dbReference type="ARBA" id="ARBA00047715"/>
    </source>
</evidence>
<evidence type="ECO:0000256" key="11">
    <source>
        <dbReference type="RuleBase" id="RU003693"/>
    </source>
</evidence>
<feature type="modified residue" description="N6-(pyridoxal phosphate)lysine" evidence="10">
    <location>
        <position position="239"/>
    </location>
</feature>
<evidence type="ECO:0000259" key="12">
    <source>
        <dbReference type="Pfam" id="PF00155"/>
    </source>
</evidence>
<dbReference type="InterPro" id="IPR004839">
    <property type="entry name" value="Aminotransferase_I/II_large"/>
</dbReference>
<dbReference type="Gene3D" id="3.40.640.10">
    <property type="entry name" value="Type I PLP-dependent aspartate aminotransferase-like (Major domain)"/>
    <property type="match status" value="1"/>
</dbReference>
<dbReference type="GO" id="GO:0030170">
    <property type="term" value="F:pyridoxal phosphate binding"/>
    <property type="evidence" value="ECO:0007669"/>
    <property type="project" value="InterPro"/>
</dbReference>
<dbReference type="EMBL" id="MBTG01000004">
    <property type="protein sequence ID" value="OPH60448.1"/>
    <property type="molecule type" value="Genomic_DNA"/>
</dbReference>
<dbReference type="PANTHER" id="PTHR13693">
    <property type="entry name" value="CLASS II AMINOTRANSFERASE/8-AMINO-7-OXONONANOATE SYNTHASE"/>
    <property type="match status" value="1"/>
</dbReference>
<dbReference type="UniPathway" id="UPA00078"/>
<dbReference type="OrthoDB" id="9807157at2"/>
<keyword evidence="14" id="KW-1185">Reference proteome</keyword>
<evidence type="ECO:0000313" key="13">
    <source>
        <dbReference type="EMBL" id="OPH60448.1"/>
    </source>
</evidence>
<evidence type="ECO:0000256" key="2">
    <source>
        <dbReference type="ARBA" id="ARBA00004746"/>
    </source>
</evidence>
<dbReference type="RefSeq" id="WP_079409907.1">
    <property type="nucleotide sequence ID" value="NZ_MBTG01000004.1"/>
</dbReference>
<dbReference type="Proteomes" id="UP000190626">
    <property type="component" value="Unassembled WGS sequence"/>
</dbReference>
<comment type="subunit">
    <text evidence="4 11">Homodimer.</text>
</comment>
<keyword evidence="8" id="KW-0012">Acyltransferase</keyword>
<dbReference type="InterPro" id="IPR015421">
    <property type="entry name" value="PyrdxlP-dep_Trfase_major"/>
</dbReference>
<dbReference type="GO" id="GO:0009102">
    <property type="term" value="P:biotin biosynthetic process"/>
    <property type="evidence" value="ECO:0007669"/>
    <property type="project" value="UniProtKB-UniRule"/>
</dbReference>
<dbReference type="InterPro" id="IPR004723">
    <property type="entry name" value="AONS_Archaea/Proteobacteria"/>
</dbReference>
<evidence type="ECO:0000256" key="6">
    <source>
        <dbReference type="ARBA" id="ARBA00022756"/>
    </source>
</evidence>
<sequence length="392" mass="42451">MNYLKDLAADIEGWKQAGRYRSIKVWESGSDTWMNLNGRRILQMSSNNYLGLTHHPKLKEAAISAIDKYGVGSGSVRTITGTLDIHEELEMELAKFKGTEAALVFQSGFTTNQGALSSILGADDVVISDELNHASIIDGIRLTKASRKIFAHKDMNQLEAVLKETQHFRKRVVVTDGVFSMDGDIAPLPDIVQLAEAYDAIVYVDDAHASGVLGKNGKGSTDHFGLHGRVHIQIGTLSKAIGAVGGYVAGAQLLKEHLIHTARPFLFSTSQPPAVAATCLAAIQVLQESESLVTQLWDNANGFRAALKQLGFDTGASETPIIPIIIGDPAQTMRFSDRLLEEGIFAQGIVYPTVAMDKGRVRLIVTAQHTQDDLAFALSSLQKVGREFGLIS</sequence>
<keyword evidence="7 10" id="KW-0663">Pyridoxal phosphate</keyword>
<dbReference type="Gene3D" id="3.90.1150.10">
    <property type="entry name" value="Aspartate Aminotransferase, domain 1"/>
    <property type="match status" value="1"/>
</dbReference>
<reference evidence="14" key="1">
    <citation type="submission" date="2016-07" db="EMBL/GenBank/DDBJ databases">
        <authorList>
            <person name="Florea S."/>
            <person name="Webb J.S."/>
            <person name="Jaromczyk J."/>
            <person name="Schardl C.L."/>
        </authorList>
    </citation>
    <scope>NUCLEOTIDE SEQUENCE [LARGE SCALE GENOMIC DNA]</scope>
    <source>
        <strain evidence="14">CY1</strain>
    </source>
</reference>
<accession>A0A1V4HRC3</accession>
<evidence type="ECO:0000256" key="5">
    <source>
        <dbReference type="ARBA" id="ARBA00022679"/>
    </source>
</evidence>
<organism evidence="13 14">
    <name type="scientific">Paenibacillus ferrarius</name>
    <dbReference type="NCBI Taxonomy" id="1469647"/>
    <lineage>
        <taxon>Bacteria</taxon>
        <taxon>Bacillati</taxon>
        <taxon>Bacillota</taxon>
        <taxon>Bacilli</taxon>
        <taxon>Bacillales</taxon>
        <taxon>Paenibacillaceae</taxon>
        <taxon>Paenibacillus</taxon>
    </lineage>
</organism>
<dbReference type="EC" id="2.3.1.47" evidence="11"/>
<dbReference type="InterPro" id="IPR001917">
    <property type="entry name" value="Aminotrans_II_pyridoxalP_BS"/>
</dbReference>
<comment type="similarity">
    <text evidence="3 11">Belongs to the class-II pyridoxal-phosphate-dependent aminotransferase family. BioF subfamily.</text>
</comment>
<dbReference type="InterPro" id="IPR015424">
    <property type="entry name" value="PyrdxlP-dep_Trfase"/>
</dbReference>
<dbReference type="GO" id="GO:0008710">
    <property type="term" value="F:8-amino-7-oxononanoate synthase activity"/>
    <property type="evidence" value="ECO:0007669"/>
    <property type="project" value="UniProtKB-UniRule"/>
</dbReference>
<evidence type="ECO:0000256" key="4">
    <source>
        <dbReference type="ARBA" id="ARBA00011738"/>
    </source>
</evidence>
<dbReference type="PANTHER" id="PTHR13693:SF3">
    <property type="entry name" value="LD36009P"/>
    <property type="match status" value="1"/>
</dbReference>
<dbReference type="NCBIfam" id="TIGR01825">
    <property type="entry name" value="gly_Cac_T_rel"/>
    <property type="match status" value="1"/>
</dbReference>
<dbReference type="SUPFAM" id="SSF53383">
    <property type="entry name" value="PLP-dependent transferases"/>
    <property type="match status" value="1"/>
</dbReference>
<dbReference type="NCBIfam" id="NF005394">
    <property type="entry name" value="PRK06939.1"/>
    <property type="match status" value="1"/>
</dbReference>
<proteinExistence type="inferred from homology"/>
<evidence type="ECO:0000256" key="3">
    <source>
        <dbReference type="ARBA" id="ARBA00010008"/>
    </source>
</evidence>
<comment type="pathway">
    <text evidence="2 11">Cofactor biosynthesis; biotin biosynthesis.</text>
</comment>
<gene>
    <name evidence="13" type="ORF">BC351_18335</name>
</gene>
<evidence type="ECO:0000256" key="10">
    <source>
        <dbReference type="PIRSR" id="PIRSR604723-51"/>
    </source>
</evidence>
<comment type="cofactor">
    <cofactor evidence="1 10 11">
        <name>pyridoxal 5'-phosphate</name>
        <dbReference type="ChEBI" id="CHEBI:597326"/>
    </cofactor>
</comment>
<dbReference type="Pfam" id="PF00155">
    <property type="entry name" value="Aminotran_1_2"/>
    <property type="match status" value="1"/>
</dbReference>
<evidence type="ECO:0000256" key="1">
    <source>
        <dbReference type="ARBA" id="ARBA00001933"/>
    </source>
</evidence>
<dbReference type="FunFam" id="3.40.640.10:FF:000006">
    <property type="entry name" value="5-aminolevulinate synthase, mitochondrial"/>
    <property type="match status" value="1"/>
</dbReference>
<name>A0A1V4HRC3_9BACL</name>
<feature type="domain" description="Aminotransferase class I/classII large" evidence="12">
    <location>
        <begin position="41"/>
        <end position="380"/>
    </location>
</feature>
<dbReference type="InterPro" id="IPR050087">
    <property type="entry name" value="AON_synthase_class-II"/>
</dbReference>
<dbReference type="STRING" id="1469647.BC351_18335"/>
<evidence type="ECO:0000256" key="7">
    <source>
        <dbReference type="ARBA" id="ARBA00022898"/>
    </source>
</evidence>
<dbReference type="NCBIfam" id="TIGR00858">
    <property type="entry name" value="bioF"/>
    <property type="match status" value="1"/>
</dbReference>
<dbReference type="AlphaFoldDB" id="A0A1V4HRC3"/>
<protein>
    <recommendedName>
        <fullName evidence="11">8-amino-7-ketopelargonate synthase</fullName>
        <ecNumber evidence="11">2.3.1.47</ecNumber>
    </recommendedName>
</protein>
<evidence type="ECO:0000313" key="14">
    <source>
        <dbReference type="Proteomes" id="UP000190626"/>
    </source>
</evidence>
<evidence type="ECO:0000256" key="8">
    <source>
        <dbReference type="ARBA" id="ARBA00023315"/>
    </source>
</evidence>
<dbReference type="PROSITE" id="PS00599">
    <property type="entry name" value="AA_TRANSFER_CLASS_2"/>
    <property type="match status" value="1"/>
</dbReference>
<comment type="caution">
    <text evidence="13">The sequence shown here is derived from an EMBL/GenBank/DDBJ whole genome shotgun (WGS) entry which is preliminary data.</text>
</comment>
<keyword evidence="6" id="KW-0093">Biotin biosynthesis</keyword>
<dbReference type="CDD" id="cd06454">
    <property type="entry name" value="KBL_like"/>
    <property type="match status" value="1"/>
</dbReference>
<dbReference type="InterPro" id="IPR015422">
    <property type="entry name" value="PyrdxlP-dep_Trfase_small"/>
</dbReference>
<dbReference type="InterPro" id="IPR010962">
    <property type="entry name" value="AONS_Archaea/Firmicutes"/>
</dbReference>
<keyword evidence="5 11" id="KW-0808">Transferase</keyword>
<comment type="catalytic activity">
    <reaction evidence="9 11">
        <text>6-carboxyhexanoyl-[ACP] + L-alanine + H(+) = (8S)-8-amino-7-oxononanoate + holo-[ACP] + CO2</text>
        <dbReference type="Rhea" id="RHEA:42288"/>
        <dbReference type="Rhea" id="RHEA-COMP:9685"/>
        <dbReference type="Rhea" id="RHEA-COMP:9955"/>
        <dbReference type="ChEBI" id="CHEBI:15378"/>
        <dbReference type="ChEBI" id="CHEBI:16526"/>
        <dbReference type="ChEBI" id="CHEBI:57972"/>
        <dbReference type="ChEBI" id="CHEBI:64479"/>
        <dbReference type="ChEBI" id="CHEBI:78846"/>
        <dbReference type="ChEBI" id="CHEBI:149468"/>
        <dbReference type="EC" id="2.3.1.47"/>
    </reaction>
</comment>
<comment type="function">
    <text evidence="11">Catalyzes the decarboxylative condensation of pimeloyl-[acyl-carrier protein] and L-alanine to produce 8-amino-7-oxononanoate (AON), [acyl-carrier protein], and carbon dioxide.</text>
</comment>